<name>A0A674AFA1_SALTR</name>
<sequence>MGILFSVLYGSLICKNIDLKKSLLTCYSVVLLPETVRFAFFCKDVKSAHPYFKLHLSHYNLNQGQVFS</sequence>
<keyword evidence="2" id="KW-1185">Reference proteome</keyword>
<dbReference type="AlphaFoldDB" id="A0A674AFA1"/>
<organism evidence="1 2">
    <name type="scientific">Salmo trutta</name>
    <name type="common">Brown trout</name>
    <dbReference type="NCBI Taxonomy" id="8032"/>
    <lineage>
        <taxon>Eukaryota</taxon>
        <taxon>Metazoa</taxon>
        <taxon>Chordata</taxon>
        <taxon>Craniata</taxon>
        <taxon>Vertebrata</taxon>
        <taxon>Euteleostomi</taxon>
        <taxon>Actinopterygii</taxon>
        <taxon>Neopterygii</taxon>
        <taxon>Teleostei</taxon>
        <taxon>Protacanthopterygii</taxon>
        <taxon>Salmoniformes</taxon>
        <taxon>Salmonidae</taxon>
        <taxon>Salmoninae</taxon>
        <taxon>Salmo</taxon>
    </lineage>
</organism>
<reference evidence="1" key="2">
    <citation type="submission" date="2025-09" db="UniProtKB">
        <authorList>
            <consortium name="Ensembl"/>
        </authorList>
    </citation>
    <scope>IDENTIFICATION</scope>
</reference>
<dbReference type="Proteomes" id="UP000472277">
    <property type="component" value="Chromosome 8"/>
</dbReference>
<protein>
    <submittedName>
        <fullName evidence="1">Uncharacterized protein</fullName>
    </submittedName>
</protein>
<evidence type="ECO:0000313" key="2">
    <source>
        <dbReference type="Proteomes" id="UP000472277"/>
    </source>
</evidence>
<evidence type="ECO:0000313" key="1">
    <source>
        <dbReference type="Ensembl" id="ENSSTUP00000057740.1"/>
    </source>
</evidence>
<accession>A0A674AFA1</accession>
<proteinExistence type="predicted"/>
<reference evidence="1" key="1">
    <citation type="submission" date="2025-08" db="UniProtKB">
        <authorList>
            <consortium name="Ensembl"/>
        </authorList>
    </citation>
    <scope>IDENTIFICATION</scope>
</reference>
<dbReference type="GeneTree" id="ENSGT00990000211255"/>
<dbReference type="InParanoid" id="A0A674AFA1"/>
<dbReference type="Ensembl" id="ENSSTUT00000060557.1">
    <property type="protein sequence ID" value="ENSSTUP00000057740.1"/>
    <property type="gene ID" value="ENSSTUG00000024685.1"/>
</dbReference>